<feature type="compositionally biased region" description="Basic residues" evidence="1">
    <location>
        <begin position="128"/>
        <end position="143"/>
    </location>
</feature>
<sequence length="143" mass="15522">MTAPSAPARAPATPHTRPRPSTAKSARLRGGLDRGRRGPCPAGGLPRKSRPTRAPWPPRPRRAARPRRPPNSPPRCGWPRRPPQAGRNSPRRRRKSAPPRGRRRAGGGESGGPRPPAPTAARPSPRGCPRRSMQRPRGRWSGG</sequence>
<organism evidence="2 3">
    <name type="scientific">Porphyra umbilicalis</name>
    <name type="common">Purple laver</name>
    <name type="synonym">Red alga</name>
    <dbReference type="NCBI Taxonomy" id="2786"/>
    <lineage>
        <taxon>Eukaryota</taxon>
        <taxon>Rhodophyta</taxon>
        <taxon>Bangiophyceae</taxon>
        <taxon>Bangiales</taxon>
        <taxon>Bangiaceae</taxon>
        <taxon>Porphyra</taxon>
    </lineage>
</organism>
<dbReference type="AlphaFoldDB" id="A0A1X6P1A1"/>
<name>A0A1X6P1A1_PORUM</name>
<feature type="region of interest" description="Disordered" evidence="1">
    <location>
        <begin position="1"/>
        <end position="143"/>
    </location>
</feature>
<dbReference type="Proteomes" id="UP000218209">
    <property type="component" value="Unassembled WGS sequence"/>
</dbReference>
<gene>
    <name evidence="2" type="ORF">BU14_0275s0001</name>
</gene>
<dbReference type="EMBL" id="KV918937">
    <property type="protein sequence ID" value="OSX74642.1"/>
    <property type="molecule type" value="Genomic_DNA"/>
</dbReference>
<feature type="compositionally biased region" description="Basic residues" evidence="1">
    <location>
        <begin position="89"/>
        <end position="105"/>
    </location>
</feature>
<accession>A0A1X6P1A1</accession>
<evidence type="ECO:0000256" key="1">
    <source>
        <dbReference type="SAM" id="MobiDB-lite"/>
    </source>
</evidence>
<reference evidence="2 3" key="1">
    <citation type="submission" date="2017-03" db="EMBL/GenBank/DDBJ databases">
        <title>WGS assembly of Porphyra umbilicalis.</title>
        <authorList>
            <person name="Brawley S.H."/>
            <person name="Blouin N.A."/>
            <person name="Ficko-Blean E."/>
            <person name="Wheeler G.L."/>
            <person name="Lohr M."/>
            <person name="Goodson H.V."/>
            <person name="Jenkins J.W."/>
            <person name="Blaby-Haas C.E."/>
            <person name="Helliwell K.E."/>
            <person name="Chan C."/>
            <person name="Marriage T."/>
            <person name="Bhattacharya D."/>
            <person name="Klein A.S."/>
            <person name="Badis Y."/>
            <person name="Brodie J."/>
            <person name="Cao Y."/>
            <person name="Collen J."/>
            <person name="Dittami S.M."/>
            <person name="Gachon C.M."/>
            <person name="Green B.R."/>
            <person name="Karpowicz S."/>
            <person name="Kim J.W."/>
            <person name="Kudahl U."/>
            <person name="Lin S."/>
            <person name="Michel G."/>
            <person name="Mittag M."/>
            <person name="Olson B.J."/>
            <person name="Pangilinan J."/>
            <person name="Peng Y."/>
            <person name="Qiu H."/>
            <person name="Shu S."/>
            <person name="Singer J.T."/>
            <person name="Smith A.G."/>
            <person name="Sprecher B.N."/>
            <person name="Wagner V."/>
            <person name="Wang W."/>
            <person name="Wang Z.-Y."/>
            <person name="Yan J."/>
            <person name="Yarish C."/>
            <person name="Zoeuner-Riek S."/>
            <person name="Zhuang Y."/>
            <person name="Zou Y."/>
            <person name="Lindquist E.A."/>
            <person name="Grimwood J."/>
            <person name="Barry K."/>
            <person name="Rokhsar D.S."/>
            <person name="Schmutz J."/>
            <person name="Stiller J.W."/>
            <person name="Grossman A.R."/>
            <person name="Prochnik S.E."/>
        </authorList>
    </citation>
    <scope>NUCLEOTIDE SEQUENCE [LARGE SCALE GENOMIC DNA]</scope>
    <source>
        <strain evidence="2">4086291</strain>
    </source>
</reference>
<feature type="compositionally biased region" description="Basic residues" evidence="1">
    <location>
        <begin position="59"/>
        <end position="68"/>
    </location>
</feature>
<evidence type="ECO:0000313" key="3">
    <source>
        <dbReference type="Proteomes" id="UP000218209"/>
    </source>
</evidence>
<proteinExistence type="predicted"/>
<evidence type="ECO:0000313" key="2">
    <source>
        <dbReference type="EMBL" id="OSX74642.1"/>
    </source>
</evidence>
<keyword evidence="3" id="KW-1185">Reference proteome</keyword>
<feature type="compositionally biased region" description="Low complexity" evidence="1">
    <location>
        <begin position="1"/>
        <end position="23"/>
    </location>
</feature>
<protein>
    <submittedName>
        <fullName evidence="2">Uncharacterized protein</fullName>
    </submittedName>
</protein>